<protein>
    <submittedName>
        <fullName evidence="1">Uncharacterized protein</fullName>
    </submittedName>
</protein>
<dbReference type="Proteomes" id="UP000233551">
    <property type="component" value="Unassembled WGS sequence"/>
</dbReference>
<sequence>MQSPSTTLTSRAITFKGFFITPTLPHEEVVTVQEPYHRAQPPFYRFSLYRVHSFLPNFLLSFRVCPGFGTFGTVHERLDLPLRSLRNPISLGTVTGASVPTPFSPSCHSRCLSDPNRGRRGRLDPCEPQKLSTILEGMWPRASLDYTSPRNPLSPRNGLVPVFLRFVIT</sequence>
<accession>A0A2I0K119</accession>
<comment type="caution">
    <text evidence="1">The sequence shown here is derived from an EMBL/GenBank/DDBJ whole genome shotgun (WGS) entry which is preliminary data.</text>
</comment>
<gene>
    <name evidence="1" type="ORF">CRG98_017813</name>
</gene>
<proteinExistence type="predicted"/>
<dbReference type="EMBL" id="PGOL01001007">
    <property type="protein sequence ID" value="PKI61763.1"/>
    <property type="molecule type" value="Genomic_DNA"/>
</dbReference>
<evidence type="ECO:0000313" key="2">
    <source>
        <dbReference type="Proteomes" id="UP000233551"/>
    </source>
</evidence>
<keyword evidence="2" id="KW-1185">Reference proteome</keyword>
<evidence type="ECO:0000313" key="1">
    <source>
        <dbReference type="EMBL" id="PKI61763.1"/>
    </source>
</evidence>
<dbReference type="AlphaFoldDB" id="A0A2I0K119"/>
<reference evidence="1 2" key="1">
    <citation type="submission" date="2017-11" db="EMBL/GenBank/DDBJ databases">
        <title>De-novo sequencing of pomegranate (Punica granatum L.) genome.</title>
        <authorList>
            <person name="Akparov Z."/>
            <person name="Amiraslanov A."/>
            <person name="Hajiyeva S."/>
            <person name="Abbasov M."/>
            <person name="Kaur K."/>
            <person name="Hamwieh A."/>
            <person name="Solovyev V."/>
            <person name="Salamov A."/>
            <person name="Braich B."/>
            <person name="Kosarev P."/>
            <person name="Mahmoud A."/>
            <person name="Hajiyev E."/>
            <person name="Babayeva S."/>
            <person name="Izzatullayeva V."/>
            <person name="Mammadov A."/>
            <person name="Mammadov A."/>
            <person name="Sharifova S."/>
            <person name="Ojaghi J."/>
            <person name="Eynullazada K."/>
            <person name="Bayramov B."/>
            <person name="Abdulazimova A."/>
            <person name="Shahmuradov I."/>
        </authorList>
    </citation>
    <scope>NUCLEOTIDE SEQUENCE [LARGE SCALE GENOMIC DNA]</scope>
    <source>
        <strain evidence="2">cv. AG2017</strain>
        <tissue evidence="1">Leaf</tissue>
    </source>
</reference>
<name>A0A2I0K119_PUNGR</name>
<organism evidence="1 2">
    <name type="scientific">Punica granatum</name>
    <name type="common">Pomegranate</name>
    <dbReference type="NCBI Taxonomy" id="22663"/>
    <lineage>
        <taxon>Eukaryota</taxon>
        <taxon>Viridiplantae</taxon>
        <taxon>Streptophyta</taxon>
        <taxon>Embryophyta</taxon>
        <taxon>Tracheophyta</taxon>
        <taxon>Spermatophyta</taxon>
        <taxon>Magnoliopsida</taxon>
        <taxon>eudicotyledons</taxon>
        <taxon>Gunneridae</taxon>
        <taxon>Pentapetalae</taxon>
        <taxon>rosids</taxon>
        <taxon>malvids</taxon>
        <taxon>Myrtales</taxon>
        <taxon>Lythraceae</taxon>
        <taxon>Punica</taxon>
    </lineage>
</organism>